<name>A0A2S5KPP1_9PROT</name>
<evidence type="ECO:0000313" key="2">
    <source>
        <dbReference type="EMBL" id="PPC76643.1"/>
    </source>
</evidence>
<keyword evidence="1" id="KW-0472">Membrane</keyword>
<protein>
    <recommendedName>
        <fullName evidence="4">DUF2868 domain-containing protein</fullName>
    </recommendedName>
</protein>
<dbReference type="Proteomes" id="UP000238196">
    <property type="component" value="Unassembled WGS sequence"/>
</dbReference>
<dbReference type="AlphaFoldDB" id="A0A2S5KPP1"/>
<keyword evidence="1" id="KW-1133">Transmembrane helix</keyword>
<organism evidence="2 3">
    <name type="scientific">Proteobacteria bacterium 228</name>
    <dbReference type="NCBI Taxonomy" id="2083153"/>
    <lineage>
        <taxon>Bacteria</taxon>
        <taxon>Pseudomonadati</taxon>
        <taxon>Pseudomonadota</taxon>
    </lineage>
</organism>
<evidence type="ECO:0008006" key="4">
    <source>
        <dbReference type="Google" id="ProtNLM"/>
    </source>
</evidence>
<sequence>MSSSPHTDSFALLVDFDWQNQRDQQLNPDLLHQRDRRIGLSLSASLPPREQARAWLARLHPNSQELPGQQITQRFGWVTAAIALLGVMTGISTFAGLLAYDGSQRINVLLILLLVLMQLVFTLLSCTVAARGVPSAPWFSSGRLAGLLSLLLPGDKSSLSLFHHQHGLKPLYPWLVLRFSQFFACAFSASALLCLLLNVTVQDLAFGWSTTLQISATTLHGLVSTLALPWQAFFPSAVPDLALIEQSRYFRLAGSAQSGLDNPALLGQWWPFIAMCWLSYALLPRIVLAIWIERRWRRRLAGQLEQHPGFQPLFRRLHRAWVGTASEQQEGDTEAVAAVSHAAITMPKLKAAKVVHWADTAYGHPDLRQIVPTLDADDSYCAGGGHGLDQDEAVIEAFSHLPDDLPVVILVKAWEPPLAELQDFLLDLRNLNRHNSFYLLPINPGQKLEPAESKYLPQWQHFITRMDDAHLHLVKAADAD</sequence>
<dbReference type="InterPro" id="IPR021296">
    <property type="entry name" value="DUF2868"/>
</dbReference>
<feature type="transmembrane region" description="Helical" evidence="1">
    <location>
        <begin position="107"/>
        <end position="130"/>
    </location>
</feature>
<evidence type="ECO:0000256" key="1">
    <source>
        <dbReference type="SAM" id="Phobius"/>
    </source>
</evidence>
<dbReference type="EMBL" id="PRLP01000045">
    <property type="protein sequence ID" value="PPC76643.1"/>
    <property type="molecule type" value="Genomic_DNA"/>
</dbReference>
<dbReference type="OrthoDB" id="7056210at2"/>
<feature type="transmembrane region" description="Helical" evidence="1">
    <location>
        <begin position="75"/>
        <end position="100"/>
    </location>
</feature>
<accession>A0A2S5KPP1</accession>
<gene>
    <name evidence="2" type="ORF">C4K68_14200</name>
</gene>
<proteinExistence type="predicted"/>
<dbReference type="Pfam" id="PF11067">
    <property type="entry name" value="DUF2868"/>
    <property type="match status" value="1"/>
</dbReference>
<feature type="transmembrane region" description="Helical" evidence="1">
    <location>
        <begin position="269"/>
        <end position="292"/>
    </location>
</feature>
<evidence type="ECO:0000313" key="3">
    <source>
        <dbReference type="Proteomes" id="UP000238196"/>
    </source>
</evidence>
<keyword evidence="1" id="KW-0812">Transmembrane</keyword>
<reference evidence="2 3" key="1">
    <citation type="submission" date="2018-02" db="EMBL/GenBank/DDBJ databases">
        <title>novel marine gammaproteobacteria from coastal saline agro ecosystem.</title>
        <authorList>
            <person name="Krishnan R."/>
            <person name="Ramesh Kumar N."/>
        </authorList>
    </citation>
    <scope>NUCLEOTIDE SEQUENCE [LARGE SCALE GENOMIC DNA]</scope>
    <source>
        <strain evidence="2 3">228</strain>
    </source>
</reference>
<comment type="caution">
    <text evidence="2">The sequence shown here is derived from an EMBL/GenBank/DDBJ whole genome shotgun (WGS) entry which is preliminary data.</text>
</comment>
<feature type="transmembrane region" description="Helical" evidence="1">
    <location>
        <begin position="175"/>
        <end position="199"/>
    </location>
</feature>